<organism evidence="1 2">
    <name type="scientific">Actinomadura macrotermitis</name>
    <dbReference type="NCBI Taxonomy" id="2585200"/>
    <lineage>
        <taxon>Bacteria</taxon>
        <taxon>Bacillati</taxon>
        <taxon>Actinomycetota</taxon>
        <taxon>Actinomycetes</taxon>
        <taxon>Streptosporangiales</taxon>
        <taxon>Thermomonosporaceae</taxon>
        <taxon>Actinomadura</taxon>
    </lineage>
</organism>
<sequence length="137" mass="14636">MTTHGPDPHERVQGHAYSARFHLLDRQVVAGDGTPICKVDDLELTGRDGRLYATAVLVGPAALAPRLRGRLGRLVAAAHRRLVVGGDGAPPRIPLERVRGIGAAVTVDARDLRVHALEDWCRDNVVGRLPGARHAAG</sequence>
<dbReference type="AlphaFoldDB" id="A0A7K0BVI1"/>
<gene>
    <name evidence="1" type="ORF">ACRB68_27450</name>
</gene>
<name>A0A7K0BVI1_9ACTN</name>
<keyword evidence="2" id="KW-1185">Reference proteome</keyword>
<proteinExistence type="predicted"/>
<protein>
    <submittedName>
        <fullName evidence="1">Uncharacterized protein</fullName>
    </submittedName>
</protein>
<dbReference type="RefSeq" id="WP_153532871.1">
    <property type="nucleotide sequence ID" value="NZ_WEGH01000002.1"/>
</dbReference>
<dbReference type="EMBL" id="WEGH01000002">
    <property type="protein sequence ID" value="MQY04684.1"/>
    <property type="molecule type" value="Genomic_DNA"/>
</dbReference>
<evidence type="ECO:0000313" key="2">
    <source>
        <dbReference type="Proteomes" id="UP000487268"/>
    </source>
</evidence>
<dbReference type="Proteomes" id="UP000487268">
    <property type="component" value="Unassembled WGS sequence"/>
</dbReference>
<dbReference type="OrthoDB" id="9804685at2"/>
<evidence type="ECO:0000313" key="1">
    <source>
        <dbReference type="EMBL" id="MQY04684.1"/>
    </source>
</evidence>
<accession>A0A7K0BVI1</accession>
<comment type="caution">
    <text evidence="1">The sequence shown here is derived from an EMBL/GenBank/DDBJ whole genome shotgun (WGS) entry which is preliminary data.</text>
</comment>
<reference evidence="1 2" key="1">
    <citation type="submission" date="2019-10" db="EMBL/GenBank/DDBJ databases">
        <title>Actinomadura rubteroloni sp. nov. and Actinomadura macrotermitis sp. nov., isolated from the gut of fungus growing-termite Macrotermes natalensis.</title>
        <authorList>
            <person name="Benndorf R."/>
            <person name="Martin K."/>
            <person name="Kuefner M."/>
            <person name="De Beer W."/>
            <person name="Kaster A.-K."/>
            <person name="Vollmers J."/>
            <person name="Poulsen M."/>
            <person name="Beemelmanns C."/>
        </authorList>
    </citation>
    <scope>NUCLEOTIDE SEQUENCE [LARGE SCALE GENOMIC DNA]</scope>
    <source>
        <strain evidence="1 2">RB68</strain>
    </source>
</reference>